<dbReference type="Pfam" id="PF15772">
    <property type="entry name" value="UPF0688"/>
    <property type="match status" value="1"/>
</dbReference>
<comment type="caution">
    <text evidence="5">The sequence shown here is derived from an EMBL/GenBank/DDBJ whole genome shotgun (WGS) entry which is preliminary data.</text>
</comment>
<gene>
    <name evidence="5" type="ORF">MMEN_LOCUS21382</name>
</gene>
<dbReference type="AlphaFoldDB" id="A0A8S4BZ84"/>
<keyword evidence="6" id="KW-1185">Reference proteome</keyword>
<evidence type="ECO:0000256" key="4">
    <source>
        <dbReference type="SAM" id="MobiDB-lite"/>
    </source>
</evidence>
<evidence type="ECO:0000256" key="1">
    <source>
        <dbReference type="ARBA" id="ARBA00004123"/>
    </source>
</evidence>
<dbReference type="Proteomes" id="UP000677803">
    <property type="component" value="Unassembled WGS sequence"/>
</dbReference>
<evidence type="ECO:0000256" key="3">
    <source>
        <dbReference type="ARBA" id="ARBA00023242"/>
    </source>
</evidence>
<dbReference type="EMBL" id="CAJRST010041110">
    <property type="protein sequence ID" value="CAG6021163.1"/>
    <property type="molecule type" value="Genomic_DNA"/>
</dbReference>
<keyword evidence="3" id="KW-0539">Nucleus</keyword>
<dbReference type="PANTHER" id="PTHR28491">
    <property type="entry name" value="UPF0688 PROTEIN C1ORF174"/>
    <property type="match status" value="1"/>
</dbReference>
<accession>A0A8S4BZ84</accession>
<dbReference type="InterPro" id="IPR031530">
    <property type="entry name" value="UPF0688"/>
</dbReference>
<comment type="similarity">
    <text evidence="2">Belongs to the UPF0688 family.</text>
</comment>
<dbReference type="PANTHER" id="PTHR28491:SF1">
    <property type="entry name" value="UPF0688 PROTEIN C1ORF174"/>
    <property type="match status" value="1"/>
</dbReference>
<feature type="compositionally biased region" description="Low complexity" evidence="4">
    <location>
        <begin position="179"/>
        <end position="191"/>
    </location>
</feature>
<evidence type="ECO:0000256" key="2">
    <source>
        <dbReference type="ARBA" id="ARBA00006634"/>
    </source>
</evidence>
<protein>
    <submittedName>
        <fullName evidence="5">(Atlantic silverside) hypothetical protein</fullName>
    </submittedName>
</protein>
<feature type="compositionally biased region" description="Polar residues" evidence="4">
    <location>
        <begin position="1"/>
        <end position="10"/>
    </location>
</feature>
<feature type="region of interest" description="Disordered" evidence="4">
    <location>
        <begin position="1"/>
        <end position="96"/>
    </location>
</feature>
<evidence type="ECO:0000313" key="6">
    <source>
        <dbReference type="Proteomes" id="UP000677803"/>
    </source>
</evidence>
<feature type="region of interest" description="Disordered" evidence="4">
    <location>
        <begin position="169"/>
        <end position="191"/>
    </location>
</feature>
<comment type="subcellular location">
    <subcellularLocation>
        <location evidence="1">Nucleus</location>
    </subcellularLocation>
</comment>
<evidence type="ECO:0000313" key="5">
    <source>
        <dbReference type="EMBL" id="CAG6021163.1"/>
    </source>
</evidence>
<name>A0A8S4BZ84_9TELE</name>
<dbReference type="GO" id="GO:0005634">
    <property type="term" value="C:nucleus"/>
    <property type="evidence" value="ECO:0007669"/>
    <property type="project" value="UniProtKB-SubCell"/>
</dbReference>
<sequence>MLLFQMSEQLENLKPRKRKSSAQVRSSRKVPATGRCLKRTHPEGNSEVGSSEAADPLDSLSRISCECHQSAGRRRCSASPELEEEEGKENKLGMEQGLDGCRASWDKQEHDNMDYEERSRILFPDDDSNQILPVEQFFGNLDIVQDFPQISSAACPSVPKENRRRHFYAREDSDEEELSLSSMQQDDQLST</sequence>
<proteinExistence type="inferred from homology"/>
<dbReference type="OrthoDB" id="8730115at2759"/>
<reference evidence="5" key="1">
    <citation type="submission" date="2021-05" db="EMBL/GenBank/DDBJ databases">
        <authorList>
            <person name="Tigano A."/>
        </authorList>
    </citation>
    <scope>NUCLEOTIDE SEQUENCE</scope>
</reference>
<organism evidence="5 6">
    <name type="scientific">Menidia menidia</name>
    <name type="common">Atlantic silverside</name>
    <dbReference type="NCBI Taxonomy" id="238744"/>
    <lineage>
        <taxon>Eukaryota</taxon>
        <taxon>Metazoa</taxon>
        <taxon>Chordata</taxon>
        <taxon>Craniata</taxon>
        <taxon>Vertebrata</taxon>
        <taxon>Euteleostomi</taxon>
        <taxon>Actinopterygii</taxon>
        <taxon>Neopterygii</taxon>
        <taxon>Teleostei</taxon>
        <taxon>Neoteleostei</taxon>
        <taxon>Acanthomorphata</taxon>
        <taxon>Ovalentaria</taxon>
        <taxon>Atherinomorphae</taxon>
        <taxon>Atheriniformes</taxon>
        <taxon>Atherinopsidae</taxon>
        <taxon>Menidiinae</taxon>
        <taxon>Menidia</taxon>
    </lineage>
</organism>